<keyword evidence="4" id="KW-0804">Transcription</keyword>
<name>A0AAE7UNU5_9HYPH</name>
<dbReference type="CDD" id="cd06171">
    <property type="entry name" value="Sigma70_r4"/>
    <property type="match status" value="1"/>
</dbReference>
<protein>
    <submittedName>
        <fullName evidence="8">Sigma-70 family RNA polymerase sigma factor</fullName>
    </submittedName>
</protein>
<keyword evidence="2" id="KW-0731">Sigma factor</keyword>
<evidence type="ECO:0000256" key="4">
    <source>
        <dbReference type="ARBA" id="ARBA00023163"/>
    </source>
</evidence>
<dbReference type="GO" id="GO:0003677">
    <property type="term" value="F:DNA binding"/>
    <property type="evidence" value="ECO:0007669"/>
    <property type="project" value="UniProtKB-KW"/>
</dbReference>
<dbReference type="InterPro" id="IPR014284">
    <property type="entry name" value="RNA_pol_sigma-70_dom"/>
</dbReference>
<dbReference type="PANTHER" id="PTHR30603:SF47">
    <property type="entry name" value="RNA POLYMERASE SIGMA FACTOR SIGD, CHLOROPLASTIC"/>
    <property type="match status" value="1"/>
</dbReference>
<dbReference type="NCBIfam" id="TIGR02937">
    <property type="entry name" value="sigma70-ECF"/>
    <property type="match status" value="1"/>
</dbReference>
<dbReference type="InterPro" id="IPR050239">
    <property type="entry name" value="Sigma-70_RNA_pol_init_factors"/>
</dbReference>
<dbReference type="InterPro" id="IPR000943">
    <property type="entry name" value="RNA_pol_sigma70"/>
</dbReference>
<dbReference type="Pfam" id="PF04542">
    <property type="entry name" value="Sigma70_r2"/>
    <property type="match status" value="1"/>
</dbReference>
<dbReference type="InterPro" id="IPR036388">
    <property type="entry name" value="WH-like_DNA-bd_sf"/>
</dbReference>
<dbReference type="InterPro" id="IPR013325">
    <property type="entry name" value="RNA_pol_sigma_r2"/>
</dbReference>
<dbReference type="Pfam" id="PF04539">
    <property type="entry name" value="Sigma70_r3"/>
    <property type="match status" value="1"/>
</dbReference>
<evidence type="ECO:0000313" key="8">
    <source>
        <dbReference type="EMBL" id="QTG01358.1"/>
    </source>
</evidence>
<dbReference type="GO" id="GO:0016987">
    <property type="term" value="F:sigma factor activity"/>
    <property type="evidence" value="ECO:0007669"/>
    <property type="project" value="UniProtKB-KW"/>
</dbReference>
<dbReference type="Proteomes" id="UP000822331">
    <property type="component" value="Unassembled WGS sequence"/>
</dbReference>
<dbReference type="RefSeq" id="WP_141680580.1">
    <property type="nucleotide sequence ID" value="NZ_CP049206.1"/>
</dbReference>
<sequence length="379" mass="43839">MVQEGFDEGEIRHDIATRVLENLRADASRTDGFLNRSDVTRSYVRKDLNINECAWVEECLLAEGVRIEEEDDTDDDSEDAPPIRTARNQKSYPSAARFMTESEEREAGRAIQLSLRFQASENLGKEDFHQRIDESAQLARRRFVESNVRYVWKLAKKYRRLKHFVPEDIFQEGVLGLMKAVERYDPNRGFRFKTYATWWIEQAISRSIGDLDRTVRLPIHVQETYRKVKKAEKRIAWMIGRTPSQAELAASIGWQPERLAKLLWRVEATNCAEADAPIGDDDVTLLSFVLDEAPLDAFAAVWQSEMRVDVSDALATLHPREERILRMRFGLDGLEERTLEAIGQIFGVTRERIRQIEAKAIRKLKHPSRSGRLRAHLEN</sequence>
<dbReference type="EMBL" id="JAAMCP010000003">
    <property type="protein sequence ID" value="NTF36281.1"/>
    <property type="molecule type" value="Genomic_DNA"/>
</dbReference>
<dbReference type="AlphaFoldDB" id="A0AAE7UNU5"/>
<evidence type="ECO:0000313" key="9">
    <source>
        <dbReference type="Proteomes" id="UP000663912"/>
    </source>
</evidence>
<dbReference type="Proteomes" id="UP000663912">
    <property type="component" value="Chromosome 1"/>
</dbReference>
<keyword evidence="10" id="KW-1185">Reference proteome</keyword>
<organism evidence="8 9">
    <name type="scientific">Agrobacterium rubi</name>
    <dbReference type="NCBI Taxonomy" id="28099"/>
    <lineage>
        <taxon>Bacteria</taxon>
        <taxon>Pseudomonadati</taxon>
        <taxon>Pseudomonadota</taxon>
        <taxon>Alphaproteobacteria</taxon>
        <taxon>Hyphomicrobiales</taxon>
        <taxon>Rhizobiaceae</taxon>
        <taxon>Rhizobium/Agrobacterium group</taxon>
        <taxon>Agrobacterium</taxon>
    </lineage>
</organism>
<evidence type="ECO:0000256" key="2">
    <source>
        <dbReference type="ARBA" id="ARBA00023082"/>
    </source>
</evidence>
<accession>A0AAE7UNU5</accession>
<evidence type="ECO:0000256" key="3">
    <source>
        <dbReference type="ARBA" id="ARBA00023125"/>
    </source>
</evidence>
<dbReference type="SUPFAM" id="SSF88946">
    <property type="entry name" value="Sigma2 domain of RNA polymerase sigma factors"/>
    <property type="match status" value="1"/>
</dbReference>
<evidence type="ECO:0000256" key="5">
    <source>
        <dbReference type="SAM" id="MobiDB-lite"/>
    </source>
</evidence>
<dbReference type="PROSITE" id="PS00715">
    <property type="entry name" value="SIGMA70_1"/>
    <property type="match status" value="1"/>
</dbReference>
<dbReference type="GO" id="GO:0006352">
    <property type="term" value="P:DNA-templated transcription initiation"/>
    <property type="evidence" value="ECO:0007669"/>
    <property type="project" value="InterPro"/>
</dbReference>
<gene>
    <name evidence="7" type="ORF">G6L72_06065</name>
    <name evidence="8" type="ORF">G6M88_13600</name>
</gene>
<dbReference type="InterPro" id="IPR007627">
    <property type="entry name" value="RNA_pol_sigma70_r2"/>
</dbReference>
<reference evidence="8" key="2">
    <citation type="submission" date="2020-02" db="EMBL/GenBank/DDBJ databases">
        <title>Unexpected conservation and global transmission of agrobacterial virulence plasmids.</title>
        <authorList>
            <person name="Weisberg A.J."/>
            <person name="Davis E.W. II"/>
            <person name="Tabima J.R."/>
            <person name="Belcher M.S."/>
            <person name="Miller M."/>
            <person name="Kuo C.-H."/>
            <person name="Loper J.E."/>
            <person name="Grunwald N.J."/>
            <person name="Putnam M.L."/>
            <person name="Chang J.H."/>
        </authorList>
    </citation>
    <scope>NUCLEOTIDE SEQUENCE</scope>
    <source>
        <strain evidence="8">W2/73</strain>
    </source>
</reference>
<dbReference type="SUPFAM" id="SSF88659">
    <property type="entry name" value="Sigma3 and sigma4 domains of RNA polymerase sigma factors"/>
    <property type="match status" value="2"/>
</dbReference>
<evidence type="ECO:0000256" key="1">
    <source>
        <dbReference type="ARBA" id="ARBA00023015"/>
    </source>
</evidence>
<feature type="region of interest" description="Disordered" evidence="5">
    <location>
        <begin position="67"/>
        <end position="99"/>
    </location>
</feature>
<dbReference type="Gene3D" id="1.10.601.10">
    <property type="entry name" value="RNA Polymerase Primary Sigma Factor"/>
    <property type="match status" value="1"/>
</dbReference>
<dbReference type="InterPro" id="IPR007630">
    <property type="entry name" value="RNA_pol_sigma70_r4"/>
</dbReference>
<evidence type="ECO:0000313" key="10">
    <source>
        <dbReference type="Proteomes" id="UP000822331"/>
    </source>
</evidence>
<keyword evidence="1" id="KW-0805">Transcription regulation</keyword>
<dbReference type="InterPro" id="IPR013324">
    <property type="entry name" value="RNA_pol_sigma_r3/r4-like"/>
</dbReference>
<reference evidence="7 10" key="1">
    <citation type="journal article" date="2020" name="Science">
        <title>Unexpected conservation and global transmission of agrobacterial virulence plasmids.</title>
        <authorList>
            <person name="Weisberg A.J."/>
            <person name="Davis E.W. 2nd"/>
            <person name="Tabima J."/>
            <person name="Belcher M.S."/>
            <person name="Miller M."/>
            <person name="Kuo C.H."/>
            <person name="Loper J.E."/>
            <person name="Grunwald N.J."/>
            <person name="Putnam M.L."/>
            <person name="Chang J.H."/>
        </authorList>
    </citation>
    <scope>NUCLEOTIDE SEQUENCE [LARGE SCALE GENOMIC DNA]</scope>
    <source>
        <strain evidence="7 10">A19/93</strain>
    </source>
</reference>
<evidence type="ECO:0000259" key="6">
    <source>
        <dbReference type="PROSITE" id="PS00715"/>
    </source>
</evidence>
<dbReference type="PRINTS" id="PR00046">
    <property type="entry name" value="SIGMA70FCT"/>
</dbReference>
<evidence type="ECO:0000313" key="7">
    <source>
        <dbReference type="EMBL" id="NTF36281.1"/>
    </source>
</evidence>
<feature type="compositionally biased region" description="Acidic residues" evidence="5">
    <location>
        <begin position="68"/>
        <end position="79"/>
    </location>
</feature>
<dbReference type="Pfam" id="PF04545">
    <property type="entry name" value="Sigma70_r4"/>
    <property type="match status" value="1"/>
</dbReference>
<dbReference type="Gene3D" id="1.10.10.10">
    <property type="entry name" value="Winged helix-like DNA-binding domain superfamily/Winged helix DNA-binding domain"/>
    <property type="match status" value="2"/>
</dbReference>
<dbReference type="PANTHER" id="PTHR30603">
    <property type="entry name" value="RNA POLYMERASE SIGMA FACTOR RPO"/>
    <property type="match status" value="1"/>
</dbReference>
<proteinExistence type="predicted"/>
<dbReference type="InterPro" id="IPR007624">
    <property type="entry name" value="RNA_pol_sigma70_r3"/>
</dbReference>
<dbReference type="KEGG" id="arui:G6M88_13600"/>
<dbReference type="EMBL" id="CP049206">
    <property type="protein sequence ID" value="QTG01358.1"/>
    <property type="molecule type" value="Genomic_DNA"/>
</dbReference>
<feature type="domain" description="RNA polymerase sigma-70" evidence="6">
    <location>
        <begin position="168"/>
        <end position="181"/>
    </location>
</feature>
<keyword evidence="3" id="KW-0238">DNA-binding</keyword>